<evidence type="ECO:0000313" key="9">
    <source>
        <dbReference type="Proteomes" id="UP000199677"/>
    </source>
</evidence>
<dbReference type="OrthoDB" id="9793396at2"/>
<dbReference type="STRING" id="416873.SAMN04487951_11146"/>
<dbReference type="AlphaFoldDB" id="A0A1H0G1L1"/>
<dbReference type="GO" id="GO:0007155">
    <property type="term" value="P:cell adhesion"/>
    <property type="evidence" value="ECO:0007669"/>
    <property type="project" value="InterPro"/>
</dbReference>
<keyword evidence="5 7" id="KW-0732">Signal</keyword>
<accession>A0A1H0G1L1</accession>
<dbReference type="EMBL" id="FNII01000011">
    <property type="protein sequence ID" value="SDO00731.1"/>
    <property type="molecule type" value="Genomic_DNA"/>
</dbReference>
<dbReference type="PRINTS" id="PR00691">
    <property type="entry name" value="ADHESINB"/>
</dbReference>
<dbReference type="RefSeq" id="WP_089707097.1">
    <property type="nucleotide sequence ID" value="NZ_FNII01000011.1"/>
</dbReference>
<feature type="chain" id="PRO_5011546727" evidence="7">
    <location>
        <begin position="25"/>
        <end position="305"/>
    </location>
</feature>
<dbReference type="GO" id="GO:0030001">
    <property type="term" value="P:metal ion transport"/>
    <property type="evidence" value="ECO:0007669"/>
    <property type="project" value="InterPro"/>
</dbReference>
<evidence type="ECO:0000256" key="5">
    <source>
        <dbReference type="ARBA" id="ARBA00022729"/>
    </source>
</evidence>
<dbReference type="InterPro" id="IPR006127">
    <property type="entry name" value="ZnuA-like"/>
</dbReference>
<proteinExistence type="inferred from homology"/>
<name>A0A1H0G1L1_9GAMM</name>
<keyword evidence="3 6" id="KW-0813">Transport</keyword>
<reference evidence="9" key="1">
    <citation type="submission" date="2016-10" db="EMBL/GenBank/DDBJ databases">
        <authorList>
            <person name="Varghese N."/>
            <person name="Submissions S."/>
        </authorList>
    </citation>
    <scope>NUCLEOTIDE SEQUENCE [LARGE SCALE GENOMIC DNA]</scope>
    <source>
        <strain evidence="9">CGMCC 1.6494</strain>
    </source>
</reference>
<dbReference type="Gene3D" id="3.40.50.1980">
    <property type="entry name" value="Nitrogenase molybdenum iron protein domain"/>
    <property type="match status" value="2"/>
</dbReference>
<dbReference type="GO" id="GO:0046872">
    <property type="term" value="F:metal ion binding"/>
    <property type="evidence" value="ECO:0007669"/>
    <property type="project" value="UniProtKB-KW"/>
</dbReference>
<dbReference type="Pfam" id="PF01297">
    <property type="entry name" value="ZnuA"/>
    <property type="match status" value="1"/>
</dbReference>
<feature type="signal peptide" evidence="7">
    <location>
        <begin position="1"/>
        <end position="24"/>
    </location>
</feature>
<dbReference type="InterPro" id="IPR050492">
    <property type="entry name" value="Bact_metal-bind_prot9"/>
</dbReference>
<evidence type="ECO:0000256" key="1">
    <source>
        <dbReference type="ARBA" id="ARBA00004196"/>
    </source>
</evidence>
<evidence type="ECO:0000256" key="3">
    <source>
        <dbReference type="ARBA" id="ARBA00022448"/>
    </source>
</evidence>
<dbReference type="GO" id="GO:0030313">
    <property type="term" value="C:cell envelope"/>
    <property type="evidence" value="ECO:0007669"/>
    <property type="project" value="UniProtKB-SubCell"/>
</dbReference>
<dbReference type="InterPro" id="IPR006128">
    <property type="entry name" value="Lipoprotein_PsaA-like"/>
</dbReference>
<comment type="similarity">
    <text evidence="2 6">Belongs to the bacterial solute-binding protein 9 family.</text>
</comment>
<keyword evidence="9" id="KW-1185">Reference proteome</keyword>
<organism evidence="8 9">
    <name type="scientific">Vreelandella arcis</name>
    <dbReference type="NCBI Taxonomy" id="416873"/>
    <lineage>
        <taxon>Bacteria</taxon>
        <taxon>Pseudomonadati</taxon>
        <taxon>Pseudomonadota</taxon>
        <taxon>Gammaproteobacteria</taxon>
        <taxon>Oceanospirillales</taxon>
        <taxon>Halomonadaceae</taxon>
        <taxon>Vreelandella</taxon>
    </lineage>
</organism>
<keyword evidence="4" id="KW-0479">Metal-binding</keyword>
<evidence type="ECO:0000256" key="7">
    <source>
        <dbReference type="SAM" id="SignalP"/>
    </source>
</evidence>
<dbReference type="InterPro" id="IPR006129">
    <property type="entry name" value="AdhesinB"/>
</dbReference>
<dbReference type="SUPFAM" id="SSF53807">
    <property type="entry name" value="Helical backbone' metal receptor"/>
    <property type="match status" value="1"/>
</dbReference>
<dbReference type="Proteomes" id="UP000199677">
    <property type="component" value="Unassembled WGS sequence"/>
</dbReference>
<protein>
    <submittedName>
        <fullName evidence="8">Manganese/iron transport system substrate-binding protein</fullName>
    </submittedName>
</protein>
<dbReference type="PANTHER" id="PTHR42953:SF1">
    <property type="entry name" value="METAL-BINDING PROTEIN HI_0362-RELATED"/>
    <property type="match status" value="1"/>
</dbReference>
<evidence type="ECO:0000256" key="6">
    <source>
        <dbReference type="RuleBase" id="RU003512"/>
    </source>
</evidence>
<dbReference type="PANTHER" id="PTHR42953">
    <property type="entry name" value="HIGH-AFFINITY ZINC UPTAKE SYSTEM PROTEIN ZNUA-RELATED"/>
    <property type="match status" value="1"/>
</dbReference>
<evidence type="ECO:0000313" key="8">
    <source>
        <dbReference type="EMBL" id="SDO00731.1"/>
    </source>
</evidence>
<evidence type="ECO:0000256" key="4">
    <source>
        <dbReference type="ARBA" id="ARBA00022723"/>
    </source>
</evidence>
<dbReference type="PRINTS" id="PR00690">
    <property type="entry name" value="ADHESNFAMILY"/>
</dbReference>
<sequence length="305" mass="33270">MRRNIVQGNTLLLALWLVSSPALAETPLRVVASFSVIADLVRQVAGDEVEVNVIVPADEDVHRWELTPPNVLALEETDLVFYNGLALEPWLRDVKAIIANDLPLVALAEQADYPTLPLTTGRYQGDPNPHIWMAPEGAAAYVEVIAETLAEHAPEHADAFDKRASDLKQSLDALHADIQERLDGIPQTNRALVTSEDGLAYFADAYGFAYDALWGVSHETLGSAAAMARLQERLTAERPPALFFESTTPEIHMDSQARYADLPLAGPLYVDALSSSDGPASNYDAMLRHNAEKLHATLGGAREEE</sequence>
<comment type="subcellular location">
    <subcellularLocation>
        <location evidence="1">Cell envelope</location>
    </subcellularLocation>
</comment>
<evidence type="ECO:0000256" key="2">
    <source>
        <dbReference type="ARBA" id="ARBA00011028"/>
    </source>
</evidence>
<gene>
    <name evidence="8" type="ORF">SAMN04487951_11146</name>
</gene>